<dbReference type="Proteomes" id="UP000185860">
    <property type="component" value="Unassembled WGS sequence"/>
</dbReference>
<evidence type="ECO:0000313" key="1">
    <source>
        <dbReference type="EMBL" id="OKH38344.1"/>
    </source>
</evidence>
<dbReference type="AlphaFoldDB" id="A0A1U7IMD2"/>
<evidence type="ECO:0000313" key="2">
    <source>
        <dbReference type="Proteomes" id="UP000185860"/>
    </source>
</evidence>
<dbReference type="EMBL" id="MRCE01000008">
    <property type="protein sequence ID" value="OKH38344.1"/>
    <property type="molecule type" value="Genomic_DNA"/>
</dbReference>
<name>A0A1U7IMD2_9CYAN</name>
<sequence>METPFYDSMNFVTKRRFTRIRMAFGKEKPYRPHGTLVQNLCKAFGWDATRVVEQLHKERNYLLKQIGKKR</sequence>
<protein>
    <submittedName>
        <fullName evidence="1">Uncharacterized protein</fullName>
    </submittedName>
</protein>
<gene>
    <name evidence="1" type="ORF">NIES2119_09920</name>
</gene>
<organism evidence="1 2">
    <name type="scientific">[Phormidium ambiguum] IAM M-71</name>
    <dbReference type="NCBI Taxonomy" id="454136"/>
    <lineage>
        <taxon>Bacteria</taxon>
        <taxon>Bacillati</taxon>
        <taxon>Cyanobacteriota</taxon>
        <taxon>Cyanophyceae</taxon>
        <taxon>Oscillatoriophycideae</taxon>
        <taxon>Aerosakkonematales</taxon>
        <taxon>Aerosakkonemataceae</taxon>
        <taxon>Floridanema</taxon>
    </lineage>
</organism>
<proteinExistence type="predicted"/>
<dbReference type="STRING" id="454136.NIES2119_09920"/>
<reference evidence="1 2" key="1">
    <citation type="submission" date="2016-11" db="EMBL/GenBank/DDBJ databases">
        <title>Draft Genome Sequences of Nine Cyanobacterial Strains from Diverse Habitats.</title>
        <authorList>
            <person name="Zhu T."/>
            <person name="Hou S."/>
            <person name="Lu X."/>
            <person name="Hess W.R."/>
        </authorList>
    </citation>
    <scope>NUCLEOTIDE SEQUENCE [LARGE SCALE GENOMIC DNA]</scope>
    <source>
        <strain evidence="1 2">IAM M-71</strain>
    </source>
</reference>
<accession>A0A1U7IMD2</accession>
<comment type="caution">
    <text evidence="1">The sequence shown here is derived from an EMBL/GenBank/DDBJ whole genome shotgun (WGS) entry which is preliminary data.</text>
</comment>